<evidence type="ECO:0000256" key="1">
    <source>
        <dbReference type="ARBA" id="ARBA00002151"/>
    </source>
</evidence>
<feature type="binding site" evidence="14">
    <location>
        <position position="201"/>
    </location>
    <ligand>
        <name>substrate</name>
    </ligand>
</feature>
<gene>
    <name evidence="17" type="primary">ribD</name>
    <name evidence="17" type="ORF">ENP13_02410</name>
</gene>
<comment type="catalytic activity">
    <reaction evidence="12">
        <text>5-amino-6-(5-phospho-D-ribitylamino)uracil + NADP(+) = 5-amino-6-(5-phospho-D-ribosylamino)uracil + NADPH + H(+)</text>
        <dbReference type="Rhea" id="RHEA:17845"/>
        <dbReference type="ChEBI" id="CHEBI:15378"/>
        <dbReference type="ChEBI" id="CHEBI:57783"/>
        <dbReference type="ChEBI" id="CHEBI:58349"/>
        <dbReference type="ChEBI" id="CHEBI:58421"/>
        <dbReference type="ChEBI" id="CHEBI:58453"/>
        <dbReference type="EC" id="1.1.1.193"/>
    </reaction>
</comment>
<organism evidence="17">
    <name type="scientific">Thermorudis sp</name>
    <dbReference type="NCBI Taxonomy" id="1969470"/>
    <lineage>
        <taxon>Bacteria</taxon>
        <taxon>Pseudomonadati</taxon>
        <taxon>Thermomicrobiota</taxon>
        <taxon>Thermomicrobia</taxon>
        <taxon>Thermomicrobia incertae sedis</taxon>
        <taxon>Thermorudis</taxon>
    </lineage>
</organism>
<dbReference type="PROSITE" id="PS51747">
    <property type="entry name" value="CYT_DCMP_DEAMINASES_2"/>
    <property type="match status" value="1"/>
</dbReference>
<dbReference type="InterPro" id="IPR011549">
    <property type="entry name" value="RibD_C"/>
</dbReference>
<feature type="binding site" evidence="14">
    <location>
        <position position="222"/>
    </location>
    <ligand>
        <name>NADP(+)</name>
        <dbReference type="ChEBI" id="CHEBI:58349"/>
    </ligand>
</feature>
<evidence type="ECO:0000256" key="2">
    <source>
        <dbReference type="ARBA" id="ARBA00004882"/>
    </source>
</evidence>
<evidence type="ECO:0000256" key="14">
    <source>
        <dbReference type="PIRSR" id="PIRSR006769-2"/>
    </source>
</evidence>
<keyword evidence="6 12" id="KW-0686">Riboflavin biosynthesis</keyword>
<evidence type="ECO:0000256" key="15">
    <source>
        <dbReference type="PIRSR" id="PIRSR006769-3"/>
    </source>
</evidence>
<feature type="binding site" evidence="15">
    <location>
        <position position="78"/>
    </location>
    <ligand>
        <name>Zn(2+)</name>
        <dbReference type="ChEBI" id="CHEBI:29105"/>
        <note>catalytic</note>
    </ligand>
</feature>
<keyword evidence="9 12" id="KW-0521">NADP</keyword>
<keyword evidence="10 12" id="KW-0560">Oxidoreductase</keyword>
<feature type="binding site" evidence="14">
    <location>
        <position position="178"/>
    </location>
    <ligand>
        <name>substrate</name>
    </ligand>
</feature>
<dbReference type="Gene3D" id="3.40.140.10">
    <property type="entry name" value="Cytidine Deaminase, domain 2"/>
    <property type="match status" value="1"/>
</dbReference>
<evidence type="ECO:0000256" key="12">
    <source>
        <dbReference type="PIRNR" id="PIRNR006769"/>
    </source>
</evidence>
<dbReference type="EMBL" id="DSID01000189">
    <property type="protein sequence ID" value="HEX70083.1"/>
    <property type="molecule type" value="Genomic_DNA"/>
</dbReference>
<evidence type="ECO:0000259" key="16">
    <source>
        <dbReference type="PROSITE" id="PS51747"/>
    </source>
</evidence>
<comment type="caution">
    <text evidence="17">The sequence shown here is derived from an EMBL/GenBank/DDBJ whole genome shotgun (WGS) entry which is preliminary data.</text>
</comment>
<comment type="pathway">
    <text evidence="2 12">Cofactor biosynthesis; riboflavin biosynthesis; 5-amino-6-(D-ribitylamino)uracil from GTP: step 2/4.</text>
</comment>
<dbReference type="InterPro" id="IPR024072">
    <property type="entry name" value="DHFR-like_dom_sf"/>
</dbReference>
<feature type="domain" description="CMP/dCMP-type deaminase" evidence="16">
    <location>
        <begin position="1"/>
        <end position="117"/>
    </location>
</feature>
<keyword evidence="7 12" id="KW-0479">Metal-binding</keyword>
<dbReference type="SUPFAM" id="SSF53597">
    <property type="entry name" value="Dihydrofolate reductase-like"/>
    <property type="match status" value="1"/>
</dbReference>
<protein>
    <recommendedName>
        <fullName evidence="12">Riboflavin biosynthesis protein RibD</fullName>
    </recommendedName>
    <domain>
        <recommendedName>
            <fullName evidence="12">Diaminohydroxyphosphoribosylaminopyrimidine deaminase</fullName>
            <shortName evidence="12">DRAP deaminase</shortName>
            <ecNumber evidence="12">3.5.4.26</ecNumber>
        </recommendedName>
        <alternativeName>
            <fullName evidence="12">Riboflavin-specific deaminase</fullName>
        </alternativeName>
    </domain>
    <domain>
        <recommendedName>
            <fullName evidence="12">5-amino-6-(5-phosphoribosylamino)uracil reductase</fullName>
            <ecNumber evidence="12">1.1.1.193</ecNumber>
        </recommendedName>
        <alternativeName>
            <fullName evidence="12">HTP reductase</fullName>
        </alternativeName>
    </domain>
</protein>
<dbReference type="EC" id="1.1.1.193" evidence="12"/>
<dbReference type="GO" id="GO:0008703">
    <property type="term" value="F:5-amino-6-(5-phosphoribosylamino)uracil reductase activity"/>
    <property type="evidence" value="ECO:0007669"/>
    <property type="project" value="UniProtKB-EC"/>
</dbReference>
<evidence type="ECO:0000256" key="13">
    <source>
        <dbReference type="PIRSR" id="PIRSR006769-1"/>
    </source>
</evidence>
<evidence type="ECO:0000256" key="11">
    <source>
        <dbReference type="ARBA" id="ARBA00023268"/>
    </source>
</evidence>
<dbReference type="EC" id="3.5.4.26" evidence="12"/>
<dbReference type="InterPro" id="IPR004794">
    <property type="entry name" value="Eubact_RibD"/>
</dbReference>
<sequence length="371" mass="38648">MRRALALAWRAQGRVAPNPAVGAVLVREGEVVGEGATRPPGGSHAEIVALQQAGERARGATLYVTLEPCAHYGRTPPCVEALVAAGIRRVVVALLDPYPEVCGRGLAQLRAAGVEVEVGLEAREAALVNAGYLKRLSTGLPEVTAKYAMTLDGRIATRTGHSRWITGELARREAHRLRDRHDAVLVGVGTVLADDPLLTVRLPPEEAGEGGPHHPLRVVVDSRARTPATAAMLRPDTPGRTLIACTASAPAERLAALEAAGAEVLILPGSEGGVDLVALLRALGERGVNRVLVEGGGRLLGRLFDLGLVDQVVAFIAPVLVGGCEAPGPIGGRGVATIEQAWRLQGVELCRLGPDVMVAGRLTVPPVSEVA</sequence>
<dbReference type="AlphaFoldDB" id="A0A7C2WA95"/>
<dbReference type="NCBIfam" id="TIGR00326">
    <property type="entry name" value="eubact_ribD"/>
    <property type="match status" value="1"/>
</dbReference>
<dbReference type="InterPro" id="IPR002734">
    <property type="entry name" value="RibDG_C"/>
</dbReference>
<dbReference type="GO" id="GO:0008835">
    <property type="term" value="F:diaminohydroxyphosphoribosylaminopyrimidine deaminase activity"/>
    <property type="evidence" value="ECO:0007669"/>
    <property type="project" value="UniProtKB-EC"/>
</dbReference>
<dbReference type="InterPro" id="IPR016192">
    <property type="entry name" value="APOBEC/CMP_deaminase_Zn-bd"/>
</dbReference>
<evidence type="ECO:0000256" key="8">
    <source>
        <dbReference type="ARBA" id="ARBA00022833"/>
    </source>
</evidence>
<dbReference type="CDD" id="cd01284">
    <property type="entry name" value="Riboflavin_deaminase-reductase"/>
    <property type="match status" value="1"/>
</dbReference>
<keyword evidence="8 12" id="KW-0862">Zinc</keyword>
<evidence type="ECO:0000256" key="4">
    <source>
        <dbReference type="ARBA" id="ARBA00005259"/>
    </source>
</evidence>
<feature type="binding site" evidence="15">
    <location>
        <position position="44"/>
    </location>
    <ligand>
        <name>Zn(2+)</name>
        <dbReference type="ChEBI" id="CHEBI:29105"/>
        <note>catalytic</note>
    </ligand>
</feature>
<feature type="binding site" evidence="14">
    <location>
        <position position="198"/>
    </location>
    <ligand>
        <name>substrate</name>
    </ligand>
</feature>
<dbReference type="InterPro" id="IPR050765">
    <property type="entry name" value="Riboflavin_Biosynth_HTPR"/>
</dbReference>
<dbReference type="Pfam" id="PF00383">
    <property type="entry name" value="dCMP_cyt_deam_1"/>
    <property type="match status" value="1"/>
</dbReference>
<proteinExistence type="inferred from homology"/>
<evidence type="ECO:0000313" key="17">
    <source>
        <dbReference type="EMBL" id="HEX70083.1"/>
    </source>
</evidence>
<dbReference type="GO" id="GO:0008270">
    <property type="term" value="F:zinc ion binding"/>
    <property type="evidence" value="ECO:0007669"/>
    <property type="project" value="InterPro"/>
</dbReference>
<feature type="binding site" evidence="14">
    <location>
        <position position="194"/>
    </location>
    <ligand>
        <name>NADP(+)</name>
        <dbReference type="ChEBI" id="CHEBI:58349"/>
    </ligand>
</feature>
<dbReference type="InterPro" id="IPR002125">
    <property type="entry name" value="CMP_dCMP_dom"/>
</dbReference>
<comment type="cofactor">
    <cofactor evidence="12 15">
        <name>Zn(2+)</name>
        <dbReference type="ChEBI" id="CHEBI:29105"/>
    </cofactor>
    <text evidence="12 15">Binds 1 zinc ion.</text>
</comment>
<feature type="active site" description="Proton donor" evidence="13">
    <location>
        <position position="46"/>
    </location>
</feature>
<comment type="catalytic activity">
    <reaction evidence="12">
        <text>2,5-diamino-6-hydroxy-4-(5-phosphoribosylamino)-pyrimidine + H2O + H(+) = 5-amino-6-(5-phospho-D-ribosylamino)uracil + NH4(+)</text>
        <dbReference type="Rhea" id="RHEA:21868"/>
        <dbReference type="ChEBI" id="CHEBI:15377"/>
        <dbReference type="ChEBI" id="CHEBI:15378"/>
        <dbReference type="ChEBI" id="CHEBI:28938"/>
        <dbReference type="ChEBI" id="CHEBI:58453"/>
        <dbReference type="ChEBI" id="CHEBI:58614"/>
        <dbReference type="EC" id="3.5.4.26"/>
    </reaction>
</comment>
<evidence type="ECO:0000256" key="3">
    <source>
        <dbReference type="ARBA" id="ARBA00004910"/>
    </source>
</evidence>
<evidence type="ECO:0000256" key="6">
    <source>
        <dbReference type="ARBA" id="ARBA00022619"/>
    </source>
</evidence>
<dbReference type="PROSITE" id="PS00903">
    <property type="entry name" value="CYT_DCMP_DEAMINASES_1"/>
    <property type="match status" value="1"/>
</dbReference>
<feature type="binding site" evidence="14">
    <location>
        <position position="190"/>
    </location>
    <ligand>
        <name>NADP(+)</name>
        <dbReference type="ChEBI" id="CHEBI:58349"/>
    </ligand>
</feature>
<evidence type="ECO:0000256" key="10">
    <source>
        <dbReference type="ARBA" id="ARBA00023002"/>
    </source>
</evidence>
<comment type="similarity">
    <text evidence="5 12">In the C-terminal section; belongs to the HTP reductase family.</text>
</comment>
<evidence type="ECO:0000256" key="5">
    <source>
        <dbReference type="ARBA" id="ARBA00007417"/>
    </source>
</evidence>
<dbReference type="PANTHER" id="PTHR38011">
    <property type="entry name" value="DIHYDROFOLATE REDUCTASE FAMILY PROTEIN (AFU_ORTHOLOGUE AFUA_8G06820)"/>
    <property type="match status" value="1"/>
</dbReference>
<comment type="pathway">
    <text evidence="3 12">Cofactor biosynthesis; riboflavin biosynthesis; 5-amino-6-(D-ribitylamino)uracil from GTP: step 3/4.</text>
</comment>
<feature type="binding site" evidence="14">
    <location>
        <position position="294"/>
    </location>
    <ligand>
        <name>substrate</name>
    </ligand>
</feature>
<keyword evidence="11" id="KW-0511">Multifunctional enzyme</keyword>
<comment type="function">
    <text evidence="1 12">Converts 2,5-diamino-6-(ribosylamino)-4(3h)-pyrimidinone 5'-phosphate into 5-amino-6-(ribosylamino)-2,4(1h,3h)-pyrimidinedione 5'-phosphate.</text>
</comment>
<evidence type="ECO:0000256" key="9">
    <source>
        <dbReference type="ARBA" id="ARBA00022857"/>
    </source>
</evidence>
<dbReference type="PIRSF" id="PIRSF006769">
    <property type="entry name" value="RibD"/>
    <property type="match status" value="1"/>
</dbReference>
<dbReference type="NCBIfam" id="TIGR00227">
    <property type="entry name" value="ribD_Cterm"/>
    <property type="match status" value="1"/>
</dbReference>
<feature type="binding site" evidence="14">
    <location>
        <position position="164"/>
    </location>
    <ligand>
        <name>NADP(+)</name>
        <dbReference type="ChEBI" id="CHEBI:58349"/>
    </ligand>
</feature>
<comment type="similarity">
    <text evidence="4 12">In the N-terminal section; belongs to the cytidine and deoxycytidylate deaminase family.</text>
</comment>
<feature type="binding site" evidence="15">
    <location>
        <position position="69"/>
    </location>
    <ligand>
        <name>Zn(2+)</name>
        <dbReference type="ChEBI" id="CHEBI:29105"/>
        <note>catalytic</note>
    </ligand>
</feature>
<evidence type="ECO:0000256" key="7">
    <source>
        <dbReference type="ARBA" id="ARBA00022723"/>
    </source>
</evidence>
<dbReference type="SUPFAM" id="SSF53927">
    <property type="entry name" value="Cytidine deaminase-like"/>
    <property type="match status" value="1"/>
</dbReference>
<feature type="binding site" evidence="14">
    <location>
        <position position="148"/>
    </location>
    <ligand>
        <name>NADP(+)</name>
        <dbReference type="ChEBI" id="CHEBI:58349"/>
    </ligand>
</feature>
<dbReference type="Gene3D" id="3.40.430.10">
    <property type="entry name" value="Dihydrofolate Reductase, subunit A"/>
    <property type="match status" value="1"/>
</dbReference>
<dbReference type="UniPathway" id="UPA00275">
    <property type="reaction ID" value="UER00401"/>
</dbReference>
<dbReference type="GO" id="GO:0009231">
    <property type="term" value="P:riboflavin biosynthetic process"/>
    <property type="evidence" value="ECO:0007669"/>
    <property type="project" value="UniProtKB-UniPathway"/>
</dbReference>
<keyword evidence="12 17" id="KW-0378">Hydrolase</keyword>
<dbReference type="InterPro" id="IPR016193">
    <property type="entry name" value="Cytidine_deaminase-like"/>
</dbReference>
<accession>A0A7C2WA95</accession>
<dbReference type="Pfam" id="PF01872">
    <property type="entry name" value="RibD_C"/>
    <property type="match status" value="1"/>
</dbReference>
<dbReference type="GO" id="GO:0050661">
    <property type="term" value="F:NADP binding"/>
    <property type="evidence" value="ECO:0007669"/>
    <property type="project" value="InterPro"/>
</dbReference>
<dbReference type="PANTHER" id="PTHR38011:SF7">
    <property type="entry name" value="2,5-DIAMINO-6-RIBOSYLAMINO-4(3H)-PYRIMIDINONE 5'-PHOSPHATE REDUCTASE"/>
    <property type="match status" value="1"/>
</dbReference>
<feature type="binding site" evidence="14">
    <location>
        <position position="162"/>
    </location>
    <ligand>
        <name>substrate</name>
    </ligand>
</feature>
<name>A0A7C2WA95_9BACT</name>
<reference evidence="17" key="1">
    <citation type="journal article" date="2020" name="mSystems">
        <title>Genome- and Community-Level Interaction Insights into Carbon Utilization and Element Cycling Functions of Hydrothermarchaeota in Hydrothermal Sediment.</title>
        <authorList>
            <person name="Zhou Z."/>
            <person name="Liu Y."/>
            <person name="Xu W."/>
            <person name="Pan J."/>
            <person name="Luo Z.H."/>
            <person name="Li M."/>
        </authorList>
    </citation>
    <scope>NUCLEOTIDE SEQUENCE [LARGE SCALE GENOMIC DNA]</scope>
    <source>
        <strain evidence="17">SpSt-192</strain>
    </source>
</reference>